<keyword evidence="2" id="KW-1185">Reference proteome</keyword>
<gene>
    <name evidence="1" type="primary">TCB1_40</name>
    <name evidence="1" type="ORF">AVEN_211744_1</name>
</gene>
<sequence length="130" mass="15431">MIWIEPNQQMLTKNLCGTFKHGGGGVMVRVCMSVAGVRNLCFIEGLFMDRYMYHNILKQNVLTSAEKLSFGTTFTFHQDKHPEYTSKVFQEWCLYHVKQQLYDPPQSPDLIPIEHLWEETRRELKKYDIW</sequence>
<dbReference type="Proteomes" id="UP000499080">
    <property type="component" value="Unassembled WGS sequence"/>
</dbReference>
<dbReference type="EMBL" id="BGPR01005427">
    <property type="protein sequence ID" value="GBN10090.1"/>
    <property type="molecule type" value="Genomic_DNA"/>
</dbReference>
<reference evidence="1 2" key="1">
    <citation type="journal article" date="2019" name="Sci. Rep.">
        <title>Orb-weaving spider Araneus ventricosus genome elucidates the spidroin gene catalogue.</title>
        <authorList>
            <person name="Kono N."/>
            <person name="Nakamura H."/>
            <person name="Ohtoshi R."/>
            <person name="Moran D.A.P."/>
            <person name="Shinohara A."/>
            <person name="Yoshida Y."/>
            <person name="Fujiwara M."/>
            <person name="Mori M."/>
            <person name="Tomita M."/>
            <person name="Arakawa K."/>
        </authorList>
    </citation>
    <scope>NUCLEOTIDE SEQUENCE [LARGE SCALE GENOMIC DNA]</scope>
</reference>
<organism evidence="1 2">
    <name type="scientific">Araneus ventricosus</name>
    <name type="common">Orbweaver spider</name>
    <name type="synonym">Epeira ventricosa</name>
    <dbReference type="NCBI Taxonomy" id="182803"/>
    <lineage>
        <taxon>Eukaryota</taxon>
        <taxon>Metazoa</taxon>
        <taxon>Ecdysozoa</taxon>
        <taxon>Arthropoda</taxon>
        <taxon>Chelicerata</taxon>
        <taxon>Arachnida</taxon>
        <taxon>Araneae</taxon>
        <taxon>Araneomorphae</taxon>
        <taxon>Entelegynae</taxon>
        <taxon>Araneoidea</taxon>
        <taxon>Araneidae</taxon>
        <taxon>Araneus</taxon>
    </lineage>
</organism>
<evidence type="ECO:0000313" key="1">
    <source>
        <dbReference type="EMBL" id="GBN10090.1"/>
    </source>
</evidence>
<dbReference type="AlphaFoldDB" id="A0A4Y2L7A3"/>
<dbReference type="GO" id="GO:0003676">
    <property type="term" value="F:nucleic acid binding"/>
    <property type="evidence" value="ECO:0007669"/>
    <property type="project" value="InterPro"/>
</dbReference>
<name>A0A4Y2L7A3_ARAVE</name>
<proteinExistence type="predicted"/>
<dbReference type="InterPro" id="IPR036397">
    <property type="entry name" value="RNaseH_sf"/>
</dbReference>
<dbReference type="Gene3D" id="3.30.420.10">
    <property type="entry name" value="Ribonuclease H-like superfamily/Ribonuclease H"/>
    <property type="match status" value="1"/>
</dbReference>
<protein>
    <submittedName>
        <fullName evidence="1">Transposable element Tcb1 transposase</fullName>
    </submittedName>
</protein>
<comment type="caution">
    <text evidence="1">The sequence shown here is derived from an EMBL/GenBank/DDBJ whole genome shotgun (WGS) entry which is preliminary data.</text>
</comment>
<dbReference type="OrthoDB" id="6748180at2759"/>
<evidence type="ECO:0000313" key="2">
    <source>
        <dbReference type="Proteomes" id="UP000499080"/>
    </source>
</evidence>
<accession>A0A4Y2L7A3</accession>